<dbReference type="InterPro" id="IPR054189">
    <property type="entry name" value="DUF6894"/>
</dbReference>
<organism evidence="2">
    <name type="scientific">Rhodopseudomonas palustris (strain BisA53)</name>
    <dbReference type="NCBI Taxonomy" id="316055"/>
    <lineage>
        <taxon>Bacteria</taxon>
        <taxon>Pseudomonadati</taxon>
        <taxon>Pseudomonadota</taxon>
        <taxon>Alphaproteobacteria</taxon>
        <taxon>Hyphomicrobiales</taxon>
        <taxon>Nitrobacteraceae</taxon>
        <taxon>Rhodopseudomonas</taxon>
    </lineage>
</organism>
<reference evidence="2" key="1">
    <citation type="submission" date="2006-09" db="EMBL/GenBank/DDBJ databases">
        <title>Complete sequence of Rhodopseudomonas palustris BisA53.</title>
        <authorList>
            <consortium name="US DOE Joint Genome Institute"/>
            <person name="Copeland A."/>
            <person name="Lucas S."/>
            <person name="Lapidus A."/>
            <person name="Barry K."/>
            <person name="Detter J.C."/>
            <person name="Glavina del Rio T."/>
            <person name="Hammon N."/>
            <person name="Israni S."/>
            <person name="Dalin E."/>
            <person name="Tice H."/>
            <person name="Pitluck S."/>
            <person name="Chain P."/>
            <person name="Malfatti S."/>
            <person name="Shin M."/>
            <person name="Vergez L."/>
            <person name="Schmutz J."/>
            <person name="Larimer F."/>
            <person name="Land M."/>
            <person name="Hauser L."/>
            <person name="Pelletier D.A."/>
            <person name="Kyrpides N."/>
            <person name="Kim E."/>
            <person name="Harwood C.S."/>
            <person name="Oda Y."/>
            <person name="Richardson P."/>
        </authorList>
    </citation>
    <scope>NUCLEOTIDE SEQUENCE [LARGE SCALE GENOMIC DNA]</scope>
    <source>
        <strain evidence="2">BisA53</strain>
    </source>
</reference>
<name>Q07NX0_RHOP5</name>
<dbReference type="KEGG" id="rpe:RPE_2425"/>
<sequence>MVGTLRFCPPYDAAITGIQHGTLQAPRCYIAMPKYFFNVRHEKHTPDFVGTELSDKHAAWENATRKCGEIIREIDGDLKPGREWQMEVTDEFANPIYVIHISAENK</sequence>
<protein>
    <recommendedName>
        <fullName evidence="1">DUF6894 domain-containing protein</fullName>
    </recommendedName>
</protein>
<feature type="domain" description="DUF6894" evidence="1">
    <location>
        <begin position="35"/>
        <end position="101"/>
    </location>
</feature>
<gene>
    <name evidence="2" type="ordered locus">RPE_2425</name>
</gene>
<dbReference type="eggNOG" id="ENOG50314MX">
    <property type="taxonomic scope" value="Bacteria"/>
</dbReference>
<dbReference type="AlphaFoldDB" id="Q07NX0"/>
<evidence type="ECO:0000313" key="2">
    <source>
        <dbReference type="EMBL" id="ABJ06364.1"/>
    </source>
</evidence>
<proteinExistence type="predicted"/>
<evidence type="ECO:0000259" key="1">
    <source>
        <dbReference type="Pfam" id="PF21834"/>
    </source>
</evidence>
<dbReference type="EMBL" id="CP000463">
    <property type="protein sequence ID" value="ABJ06364.1"/>
    <property type="molecule type" value="Genomic_DNA"/>
</dbReference>
<dbReference type="STRING" id="316055.RPE_2425"/>
<dbReference type="Pfam" id="PF21834">
    <property type="entry name" value="DUF6894"/>
    <property type="match status" value="1"/>
</dbReference>
<accession>Q07NX0</accession>
<dbReference type="HOGENOM" id="CLU_163135_3_1_5"/>